<evidence type="ECO:0000256" key="4">
    <source>
        <dbReference type="SAM" id="Phobius"/>
    </source>
</evidence>
<comment type="caution">
    <text evidence="6">The sequence shown here is derived from an EMBL/GenBank/DDBJ whole genome shotgun (WGS) entry which is preliminary data.</text>
</comment>
<dbReference type="SUPFAM" id="SSF103473">
    <property type="entry name" value="MFS general substrate transporter"/>
    <property type="match status" value="1"/>
</dbReference>
<evidence type="ECO:0000313" key="6">
    <source>
        <dbReference type="EMBL" id="NEI74852.1"/>
    </source>
</evidence>
<organism evidence="6 7">
    <name type="scientific">Rhizobium lusitanum</name>
    <dbReference type="NCBI Taxonomy" id="293958"/>
    <lineage>
        <taxon>Bacteria</taxon>
        <taxon>Pseudomonadati</taxon>
        <taxon>Pseudomonadota</taxon>
        <taxon>Alphaproteobacteria</taxon>
        <taxon>Hyphomicrobiales</taxon>
        <taxon>Rhizobiaceae</taxon>
        <taxon>Rhizobium/Agrobacterium group</taxon>
        <taxon>Rhizobium</taxon>
    </lineage>
</organism>
<dbReference type="InterPro" id="IPR011701">
    <property type="entry name" value="MFS"/>
</dbReference>
<evidence type="ECO:0000256" key="2">
    <source>
        <dbReference type="ARBA" id="ARBA00022989"/>
    </source>
</evidence>
<dbReference type="InterPro" id="IPR020846">
    <property type="entry name" value="MFS_dom"/>
</dbReference>
<dbReference type="Gene3D" id="1.20.1250.20">
    <property type="entry name" value="MFS general substrate transporter like domains"/>
    <property type="match status" value="1"/>
</dbReference>
<dbReference type="Proteomes" id="UP000483035">
    <property type="component" value="Unassembled WGS sequence"/>
</dbReference>
<keyword evidence="1 4" id="KW-0812">Transmembrane</keyword>
<feature type="domain" description="Major facilitator superfamily (MFS) profile" evidence="5">
    <location>
        <begin position="218"/>
        <end position="410"/>
    </location>
</feature>
<feature type="transmembrane region" description="Helical" evidence="4">
    <location>
        <begin position="307"/>
        <end position="330"/>
    </location>
</feature>
<dbReference type="GO" id="GO:0022857">
    <property type="term" value="F:transmembrane transporter activity"/>
    <property type="evidence" value="ECO:0007669"/>
    <property type="project" value="InterPro"/>
</dbReference>
<dbReference type="PROSITE" id="PS50850">
    <property type="entry name" value="MFS"/>
    <property type="match status" value="1"/>
</dbReference>
<dbReference type="PANTHER" id="PTHR23534:SF1">
    <property type="entry name" value="MAJOR FACILITATOR SUPERFAMILY PROTEIN"/>
    <property type="match status" value="1"/>
</dbReference>
<feature type="transmembrane region" description="Helical" evidence="4">
    <location>
        <begin position="212"/>
        <end position="237"/>
    </location>
</feature>
<accession>A0A6L9UKK0</accession>
<dbReference type="EMBL" id="WUEY01000041">
    <property type="protein sequence ID" value="NEI74852.1"/>
    <property type="molecule type" value="Genomic_DNA"/>
</dbReference>
<feature type="transmembrane region" description="Helical" evidence="4">
    <location>
        <begin position="373"/>
        <end position="393"/>
    </location>
</feature>
<feature type="transmembrane region" description="Helical" evidence="4">
    <location>
        <begin position="53"/>
        <end position="72"/>
    </location>
</feature>
<feature type="transmembrane region" description="Helical" evidence="4">
    <location>
        <begin position="137"/>
        <end position="158"/>
    </location>
</feature>
<feature type="transmembrane region" description="Helical" evidence="4">
    <location>
        <begin position="257"/>
        <end position="276"/>
    </location>
</feature>
<reference evidence="6 7" key="1">
    <citation type="submission" date="2019-12" db="EMBL/GenBank/DDBJ databases">
        <title>Rhizobium genotypes associated with high levels of biological nitrogen fixation by grain legumes in a temperate-maritime cropping system.</title>
        <authorList>
            <person name="Maluk M."/>
            <person name="Francesc Ferrando Molina F."/>
            <person name="Lopez Del Egido L."/>
            <person name="Lafos M."/>
            <person name="Langarica-Fuentes A."/>
            <person name="Gebre Yohannes G."/>
            <person name="Young M.W."/>
            <person name="Martin P."/>
            <person name="Gantlett R."/>
            <person name="Kenicer G."/>
            <person name="Hawes C."/>
            <person name="Begg G.S."/>
            <person name="Quilliam R.S."/>
            <person name="Squire G.R."/>
            <person name="Poole P.S."/>
            <person name="Young P.W."/>
            <person name="Iannetta P.M."/>
            <person name="James E.K."/>
        </authorList>
    </citation>
    <scope>NUCLEOTIDE SEQUENCE [LARGE SCALE GENOMIC DNA]</scope>
    <source>
        <strain evidence="6 7">JHI1118</strain>
    </source>
</reference>
<dbReference type="Pfam" id="PF07690">
    <property type="entry name" value="MFS_1"/>
    <property type="match status" value="2"/>
</dbReference>
<name>A0A6L9UKK0_9HYPH</name>
<evidence type="ECO:0000313" key="7">
    <source>
        <dbReference type="Proteomes" id="UP000483035"/>
    </source>
</evidence>
<keyword evidence="3 4" id="KW-0472">Membrane</keyword>
<evidence type="ECO:0000256" key="3">
    <source>
        <dbReference type="ARBA" id="ARBA00023136"/>
    </source>
</evidence>
<evidence type="ECO:0000256" key="1">
    <source>
        <dbReference type="ARBA" id="ARBA00022692"/>
    </source>
</evidence>
<feature type="transmembrane region" description="Helical" evidence="4">
    <location>
        <begin position="103"/>
        <end position="125"/>
    </location>
</feature>
<feature type="transmembrane region" description="Helical" evidence="4">
    <location>
        <begin position="164"/>
        <end position="191"/>
    </location>
</feature>
<proteinExistence type="predicted"/>
<dbReference type="InterPro" id="IPR036259">
    <property type="entry name" value="MFS_trans_sf"/>
</dbReference>
<sequence>MSFFRSYTLPSQNTIVLAAGQALFTAAVSVDLTLTGLTGYQLAPDKALATLPFALISAAGAVVTLLASYLIARLGRRMAFIVGSAACAVGGAISVWAVLHAEFWVFCLGTAGVGIFQAFAGYYRLAAADAVALEGKAKAISFVLAGGVAAAILGPLLASWTKDILPAMFAGSYLLVCALGVLSVLLFALVFNDQRHTSHMEQFEGHARPVGVVFMQPISWAALANNVIGGAIMMLLMTAAPLAAVGAGHTIDDGAGMIQWHLIGMYAPSLFAGALIRRFGLARILIAGMVLTAICPAIAVSSLQVPAFYIALLSLGVGWNFMFVGGTTLLARSYLPVERAKIQGIAEMLRAAVTALTSLAAGPLLEWLGWKELNLICLPLVVVAVAMTAYWILDERKALRAGSSLAGQRP</sequence>
<keyword evidence="2 4" id="KW-1133">Transmembrane helix</keyword>
<dbReference type="AlphaFoldDB" id="A0A6L9UKK0"/>
<feature type="transmembrane region" description="Helical" evidence="4">
    <location>
        <begin position="283"/>
        <end position="301"/>
    </location>
</feature>
<gene>
    <name evidence="6" type="ORF">GR212_35520</name>
</gene>
<dbReference type="PANTHER" id="PTHR23534">
    <property type="entry name" value="MFS PERMEASE"/>
    <property type="match status" value="1"/>
</dbReference>
<protein>
    <submittedName>
        <fullName evidence="6">MFS transporter</fullName>
    </submittedName>
</protein>
<evidence type="ECO:0000259" key="5">
    <source>
        <dbReference type="PROSITE" id="PS50850"/>
    </source>
</evidence>
<feature type="transmembrane region" description="Helical" evidence="4">
    <location>
        <begin position="79"/>
        <end position="97"/>
    </location>
</feature>